<reference evidence="9 10" key="1">
    <citation type="submission" date="2020-01" db="EMBL/GenBank/DDBJ databases">
        <title>Insect and environment-associated Actinomycetes.</title>
        <authorList>
            <person name="Currrie C."/>
            <person name="Chevrette M."/>
            <person name="Carlson C."/>
            <person name="Stubbendieck R."/>
            <person name="Wendt-Pienkowski E."/>
        </authorList>
    </citation>
    <scope>NUCLEOTIDE SEQUENCE [LARGE SCALE GENOMIC DNA]</scope>
    <source>
        <strain evidence="9 10">SID8386</strain>
    </source>
</reference>
<accession>A0ABX0C2T9</accession>
<proteinExistence type="predicted"/>
<dbReference type="Proteomes" id="UP000470404">
    <property type="component" value="Unassembled WGS sequence"/>
</dbReference>
<dbReference type="EMBL" id="JAAGNC010000189">
    <property type="protein sequence ID" value="NEC61115.1"/>
    <property type="molecule type" value="Genomic_DNA"/>
</dbReference>
<feature type="transmembrane region" description="Helical" evidence="7">
    <location>
        <begin position="127"/>
        <end position="150"/>
    </location>
</feature>
<dbReference type="PROSITE" id="PS50850">
    <property type="entry name" value="MFS"/>
    <property type="match status" value="1"/>
</dbReference>
<dbReference type="PROSITE" id="PS00217">
    <property type="entry name" value="SUGAR_TRANSPORT_2"/>
    <property type="match status" value="1"/>
</dbReference>
<evidence type="ECO:0000256" key="3">
    <source>
        <dbReference type="ARBA" id="ARBA00022475"/>
    </source>
</evidence>
<dbReference type="InterPro" id="IPR020846">
    <property type="entry name" value="MFS_dom"/>
</dbReference>
<dbReference type="SUPFAM" id="SSF103473">
    <property type="entry name" value="MFS general substrate transporter"/>
    <property type="match status" value="1"/>
</dbReference>
<evidence type="ECO:0000313" key="10">
    <source>
        <dbReference type="Proteomes" id="UP000470404"/>
    </source>
</evidence>
<evidence type="ECO:0000313" key="9">
    <source>
        <dbReference type="EMBL" id="NEC61115.1"/>
    </source>
</evidence>
<evidence type="ECO:0000256" key="6">
    <source>
        <dbReference type="ARBA" id="ARBA00023136"/>
    </source>
</evidence>
<dbReference type="CDD" id="cd17369">
    <property type="entry name" value="MFS_ShiA_like"/>
    <property type="match status" value="1"/>
</dbReference>
<dbReference type="PANTHER" id="PTHR43045">
    <property type="entry name" value="SHIKIMATE TRANSPORTER"/>
    <property type="match status" value="1"/>
</dbReference>
<evidence type="ECO:0000256" key="7">
    <source>
        <dbReference type="SAM" id="Phobius"/>
    </source>
</evidence>
<sequence length="442" mass="46595">MAENGNPQRTTNHAPPDPAAFRRIAFASLIGSVIEAYDFALYGFAAALVFPKVFFPSLGPAAGTIASLATLGVAFVARPIGAILFGYFGDRYGRKATLIATVLGMGVGTTLMGLIPSAETIGSVAPILIVVLRAVQGLALGGEWAGAILFVTEHAPPNRRGFYAMFPQLGQTLPTILSAGTFLLVNLVVGEDTFVSWGWRVPFIASIVLVALGLYIRLRVEETPVFVRDQQRTTSSRPPLLEAFKRQPSTIARCAGVALTAISFVYVAQSFLSNFGVTHVGLSKNNVLVATALSGVFYTIFCALASVLSDRYGGRRIIVGAEILGAAWALALFPLLSMNTAASFTVALCVTMGIAGLALGAVGPFLPEQFPTRYRYTASGISYQITGVIGGGIAPLVAPIIVDSWGTTAFGIVLAAMSVVAAICTYSLKDRSRQTLDWSPES</sequence>
<gene>
    <name evidence="9" type="ORF">G3I59_37350</name>
</gene>
<protein>
    <submittedName>
        <fullName evidence="9">MHS family MFS transporter</fullName>
    </submittedName>
</protein>
<feature type="transmembrane region" description="Helical" evidence="7">
    <location>
        <begin position="342"/>
        <end position="366"/>
    </location>
</feature>
<evidence type="ECO:0000256" key="2">
    <source>
        <dbReference type="ARBA" id="ARBA00022448"/>
    </source>
</evidence>
<feature type="transmembrane region" description="Helical" evidence="7">
    <location>
        <begin position="162"/>
        <end position="185"/>
    </location>
</feature>
<organism evidence="9 10">
    <name type="scientific">Amycolatopsis rubida</name>
    <dbReference type="NCBI Taxonomy" id="112413"/>
    <lineage>
        <taxon>Bacteria</taxon>
        <taxon>Bacillati</taxon>
        <taxon>Actinomycetota</taxon>
        <taxon>Actinomycetes</taxon>
        <taxon>Pseudonocardiales</taxon>
        <taxon>Pseudonocardiaceae</taxon>
        <taxon>Amycolatopsis</taxon>
    </lineage>
</organism>
<feature type="domain" description="Major facilitator superfamily (MFS) profile" evidence="8">
    <location>
        <begin position="24"/>
        <end position="433"/>
    </location>
</feature>
<evidence type="ECO:0000256" key="1">
    <source>
        <dbReference type="ARBA" id="ARBA00004651"/>
    </source>
</evidence>
<keyword evidence="5 7" id="KW-1133">Transmembrane helix</keyword>
<dbReference type="Pfam" id="PF07690">
    <property type="entry name" value="MFS_1"/>
    <property type="match status" value="1"/>
</dbReference>
<feature type="transmembrane region" description="Helical" evidence="7">
    <location>
        <begin position="250"/>
        <end position="268"/>
    </location>
</feature>
<keyword evidence="3" id="KW-1003">Cell membrane</keyword>
<feature type="transmembrane region" description="Helical" evidence="7">
    <location>
        <begin position="408"/>
        <end position="428"/>
    </location>
</feature>
<name>A0ABX0C2T9_9PSEU</name>
<feature type="transmembrane region" description="Helical" evidence="7">
    <location>
        <begin position="24"/>
        <end position="45"/>
    </location>
</feature>
<feature type="transmembrane region" description="Helical" evidence="7">
    <location>
        <begin position="317"/>
        <end position="336"/>
    </location>
</feature>
<feature type="transmembrane region" description="Helical" evidence="7">
    <location>
        <begin position="65"/>
        <end position="89"/>
    </location>
</feature>
<comment type="caution">
    <text evidence="9">The sequence shown here is derived from an EMBL/GenBank/DDBJ whole genome shotgun (WGS) entry which is preliminary data.</text>
</comment>
<keyword evidence="10" id="KW-1185">Reference proteome</keyword>
<keyword evidence="6 7" id="KW-0472">Membrane</keyword>
<evidence type="ECO:0000256" key="5">
    <source>
        <dbReference type="ARBA" id="ARBA00022989"/>
    </source>
</evidence>
<keyword evidence="2" id="KW-0813">Transport</keyword>
<dbReference type="InterPro" id="IPR005829">
    <property type="entry name" value="Sugar_transporter_CS"/>
</dbReference>
<comment type="subcellular location">
    <subcellularLocation>
        <location evidence="1">Cell membrane</location>
        <topology evidence="1">Multi-pass membrane protein</topology>
    </subcellularLocation>
</comment>
<dbReference type="InterPro" id="IPR011701">
    <property type="entry name" value="MFS"/>
</dbReference>
<evidence type="ECO:0000256" key="4">
    <source>
        <dbReference type="ARBA" id="ARBA00022692"/>
    </source>
</evidence>
<dbReference type="InterPro" id="IPR036259">
    <property type="entry name" value="MFS_trans_sf"/>
</dbReference>
<feature type="transmembrane region" description="Helical" evidence="7">
    <location>
        <begin position="96"/>
        <end position="115"/>
    </location>
</feature>
<evidence type="ECO:0000259" key="8">
    <source>
        <dbReference type="PROSITE" id="PS50850"/>
    </source>
</evidence>
<feature type="transmembrane region" description="Helical" evidence="7">
    <location>
        <begin position="197"/>
        <end position="218"/>
    </location>
</feature>
<feature type="transmembrane region" description="Helical" evidence="7">
    <location>
        <begin position="288"/>
        <end position="308"/>
    </location>
</feature>
<dbReference type="PANTHER" id="PTHR43045:SF2">
    <property type="entry name" value="INNER MEMBRANE METABOLITE TRANSPORT PROTEIN YHJE"/>
    <property type="match status" value="1"/>
</dbReference>
<dbReference type="Gene3D" id="1.20.1250.20">
    <property type="entry name" value="MFS general substrate transporter like domains"/>
    <property type="match status" value="2"/>
</dbReference>
<feature type="transmembrane region" description="Helical" evidence="7">
    <location>
        <begin position="378"/>
        <end position="402"/>
    </location>
</feature>
<keyword evidence="4 7" id="KW-0812">Transmembrane</keyword>